<dbReference type="PANTHER" id="PTHR11571">
    <property type="entry name" value="GLUTATHIONE S-TRANSFERASE"/>
    <property type="match status" value="1"/>
</dbReference>
<dbReference type="EC" id="2.5.1.18" evidence="2"/>
<evidence type="ECO:0000256" key="4">
    <source>
        <dbReference type="ARBA" id="ARBA00038317"/>
    </source>
</evidence>
<evidence type="ECO:0000259" key="6">
    <source>
        <dbReference type="PROSITE" id="PS50404"/>
    </source>
</evidence>
<name>A0AAV1KZK1_9NEOP</name>
<evidence type="ECO:0000256" key="5">
    <source>
        <dbReference type="ARBA" id="ARBA00047960"/>
    </source>
</evidence>
<dbReference type="Gene3D" id="3.40.30.10">
    <property type="entry name" value="Glutaredoxin"/>
    <property type="match status" value="1"/>
</dbReference>
<dbReference type="SFLD" id="SFLDS00019">
    <property type="entry name" value="Glutathione_Transferase_(cytos"/>
    <property type="match status" value="1"/>
</dbReference>
<dbReference type="CDD" id="cd03039">
    <property type="entry name" value="GST_N_Sigma_like"/>
    <property type="match status" value="1"/>
</dbReference>
<dbReference type="CDD" id="cd03192">
    <property type="entry name" value="GST_C_Sigma_like"/>
    <property type="match status" value="1"/>
</dbReference>
<dbReference type="AlphaFoldDB" id="A0AAV1KZK1"/>
<dbReference type="InterPro" id="IPR040079">
    <property type="entry name" value="Glutathione_S-Trfase"/>
</dbReference>
<dbReference type="GO" id="GO:0006749">
    <property type="term" value="P:glutathione metabolic process"/>
    <property type="evidence" value="ECO:0007669"/>
    <property type="project" value="TreeGrafter"/>
</dbReference>
<feature type="domain" description="GST C-terminal" evidence="7">
    <location>
        <begin position="81"/>
        <end position="204"/>
    </location>
</feature>
<dbReference type="InterPro" id="IPR036282">
    <property type="entry name" value="Glutathione-S-Trfase_C_sf"/>
</dbReference>
<accession>A0AAV1KZK1</accession>
<protein>
    <recommendedName>
        <fullName evidence="2">glutathione transferase</fullName>
        <ecNumber evidence="2">2.5.1.18</ecNumber>
    </recommendedName>
</protein>
<dbReference type="Proteomes" id="UP001314205">
    <property type="component" value="Unassembled WGS sequence"/>
</dbReference>
<evidence type="ECO:0000256" key="3">
    <source>
        <dbReference type="ARBA" id="ARBA00022679"/>
    </source>
</evidence>
<dbReference type="Pfam" id="PF02798">
    <property type="entry name" value="GST_N"/>
    <property type="match status" value="1"/>
</dbReference>
<dbReference type="SFLD" id="SFLDG00363">
    <property type="entry name" value="AMPS_(cytGST):_Alpha-__Mu-__Pi"/>
    <property type="match status" value="1"/>
</dbReference>
<feature type="domain" description="GST N-terminal" evidence="6">
    <location>
        <begin position="2"/>
        <end position="79"/>
    </location>
</feature>
<dbReference type="EMBL" id="CAVLGL010000081">
    <property type="protein sequence ID" value="CAK1587227.1"/>
    <property type="molecule type" value="Genomic_DNA"/>
</dbReference>
<dbReference type="GO" id="GO:0004364">
    <property type="term" value="F:glutathione transferase activity"/>
    <property type="evidence" value="ECO:0007669"/>
    <property type="project" value="UniProtKB-EC"/>
</dbReference>
<dbReference type="InterPro" id="IPR004045">
    <property type="entry name" value="Glutathione_S-Trfase_N"/>
</dbReference>
<comment type="similarity">
    <text evidence="4">Belongs to the GST superfamily. Sigma family.</text>
</comment>
<reference evidence="8 9" key="1">
    <citation type="submission" date="2023-11" db="EMBL/GenBank/DDBJ databases">
        <authorList>
            <person name="Hedman E."/>
            <person name="Englund M."/>
            <person name="Stromberg M."/>
            <person name="Nyberg Akerstrom W."/>
            <person name="Nylinder S."/>
            <person name="Jareborg N."/>
            <person name="Kallberg Y."/>
            <person name="Kronander E."/>
        </authorList>
    </citation>
    <scope>NUCLEOTIDE SEQUENCE [LARGE SCALE GENOMIC DNA]</scope>
</reference>
<dbReference type="InterPro" id="IPR050213">
    <property type="entry name" value="GST_superfamily"/>
</dbReference>
<dbReference type="FunFam" id="1.20.1050.10:FF:000030">
    <property type="entry name" value="Glutathione S-transferase S1"/>
    <property type="match status" value="1"/>
</dbReference>
<evidence type="ECO:0000313" key="9">
    <source>
        <dbReference type="Proteomes" id="UP001314205"/>
    </source>
</evidence>
<proteinExistence type="inferred from homology"/>
<evidence type="ECO:0000256" key="1">
    <source>
        <dbReference type="ARBA" id="ARBA00011738"/>
    </source>
</evidence>
<dbReference type="Gene3D" id="1.20.1050.10">
    <property type="match status" value="1"/>
</dbReference>
<comment type="subunit">
    <text evidence="1">Homodimer.</text>
</comment>
<evidence type="ECO:0000313" key="8">
    <source>
        <dbReference type="EMBL" id="CAK1587227.1"/>
    </source>
</evidence>
<sequence length="206" mass="23767">MPATKFYYFNLKALGESCRLLLAYAGEEFEDKRISMEEWAELKPKTPFGQMPILEIDGKQYAQSNAICRYLGHKYGLAGSNIEEDLIIDQNVDFLHDIRAKAAVVHYESDEAVKAKKHEDFTKNLYPVMLKKLNEIIEQNNGHLALGKLTWADFVFAGVYDYVKTMLQMPDLDEKYPSFKKLKESVVTLPKVKEFCANEPKTMYDF</sequence>
<dbReference type="InterPro" id="IPR010987">
    <property type="entry name" value="Glutathione-S-Trfase_C-like"/>
</dbReference>
<dbReference type="InterPro" id="IPR036249">
    <property type="entry name" value="Thioredoxin-like_sf"/>
</dbReference>
<keyword evidence="3" id="KW-0808">Transferase</keyword>
<organism evidence="8 9">
    <name type="scientific">Parnassius mnemosyne</name>
    <name type="common">clouded apollo</name>
    <dbReference type="NCBI Taxonomy" id="213953"/>
    <lineage>
        <taxon>Eukaryota</taxon>
        <taxon>Metazoa</taxon>
        <taxon>Ecdysozoa</taxon>
        <taxon>Arthropoda</taxon>
        <taxon>Hexapoda</taxon>
        <taxon>Insecta</taxon>
        <taxon>Pterygota</taxon>
        <taxon>Neoptera</taxon>
        <taxon>Endopterygota</taxon>
        <taxon>Lepidoptera</taxon>
        <taxon>Glossata</taxon>
        <taxon>Ditrysia</taxon>
        <taxon>Papilionoidea</taxon>
        <taxon>Papilionidae</taxon>
        <taxon>Parnassiinae</taxon>
        <taxon>Parnassini</taxon>
        <taxon>Parnassius</taxon>
        <taxon>Driopa</taxon>
    </lineage>
</organism>
<evidence type="ECO:0000259" key="7">
    <source>
        <dbReference type="PROSITE" id="PS50405"/>
    </source>
</evidence>
<dbReference type="PROSITE" id="PS50405">
    <property type="entry name" value="GST_CTER"/>
    <property type="match status" value="1"/>
</dbReference>
<dbReference type="SUPFAM" id="SSF47616">
    <property type="entry name" value="GST C-terminal domain-like"/>
    <property type="match status" value="1"/>
</dbReference>
<dbReference type="InterPro" id="IPR004046">
    <property type="entry name" value="GST_C"/>
</dbReference>
<dbReference type="GO" id="GO:0004602">
    <property type="term" value="F:glutathione peroxidase activity"/>
    <property type="evidence" value="ECO:0007669"/>
    <property type="project" value="UniProtKB-ARBA"/>
</dbReference>
<gene>
    <name evidence="8" type="ORF">PARMNEM_LOCUS8081</name>
</gene>
<dbReference type="SFLD" id="SFLDG01205">
    <property type="entry name" value="AMPS.1"/>
    <property type="match status" value="1"/>
</dbReference>
<keyword evidence="9" id="KW-1185">Reference proteome</keyword>
<dbReference type="PROSITE" id="PS50404">
    <property type="entry name" value="GST_NTER"/>
    <property type="match status" value="1"/>
</dbReference>
<comment type="caution">
    <text evidence="8">The sequence shown here is derived from an EMBL/GenBank/DDBJ whole genome shotgun (WGS) entry which is preliminary data.</text>
</comment>
<dbReference type="FunFam" id="3.40.30.10:FF:000035">
    <property type="entry name" value="hematopoietic prostaglandin D synthase"/>
    <property type="match status" value="1"/>
</dbReference>
<dbReference type="PANTHER" id="PTHR11571:SF224">
    <property type="entry name" value="HEMATOPOIETIC PROSTAGLANDIN D SYNTHASE"/>
    <property type="match status" value="1"/>
</dbReference>
<evidence type="ECO:0000256" key="2">
    <source>
        <dbReference type="ARBA" id="ARBA00012452"/>
    </source>
</evidence>
<comment type="catalytic activity">
    <reaction evidence="5">
        <text>RX + glutathione = an S-substituted glutathione + a halide anion + H(+)</text>
        <dbReference type="Rhea" id="RHEA:16437"/>
        <dbReference type="ChEBI" id="CHEBI:15378"/>
        <dbReference type="ChEBI" id="CHEBI:16042"/>
        <dbReference type="ChEBI" id="CHEBI:17792"/>
        <dbReference type="ChEBI" id="CHEBI:57925"/>
        <dbReference type="ChEBI" id="CHEBI:90779"/>
        <dbReference type="EC" id="2.5.1.18"/>
    </reaction>
</comment>
<dbReference type="Pfam" id="PF14497">
    <property type="entry name" value="GST_C_3"/>
    <property type="match status" value="1"/>
</dbReference>
<dbReference type="SUPFAM" id="SSF52833">
    <property type="entry name" value="Thioredoxin-like"/>
    <property type="match status" value="1"/>
</dbReference>